<dbReference type="STRING" id="10181.G5C447"/>
<feature type="signal peptide" evidence="10">
    <location>
        <begin position="1"/>
        <end position="20"/>
    </location>
</feature>
<dbReference type="InParanoid" id="G5C447"/>
<dbReference type="GO" id="GO:0005179">
    <property type="term" value="F:hormone activity"/>
    <property type="evidence" value="ECO:0007669"/>
    <property type="project" value="UniProtKB-KW"/>
</dbReference>
<comment type="subcellular location">
    <subcellularLocation>
        <location evidence="1">Secreted</location>
    </subcellularLocation>
</comment>
<dbReference type="PANTHER" id="PTHR11417">
    <property type="entry name" value="SOMATOTROPIN,PROLACTIN"/>
    <property type="match status" value="1"/>
</dbReference>
<name>G5C447_HETGA</name>
<gene>
    <name evidence="11" type="ORF">GW7_04543</name>
</gene>
<evidence type="ECO:0000256" key="9">
    <source>
        <dbReference type="ARBA" id="ARBA00043262"/>
    </source>
</evidence>
<dbReference type="Pfam" id="PF00103">
    <property type="entry name" value="Hormone_1"/>
    <property type="match status" value="1"/>
</dbReference>
<evidence type="ECO:0000313" key="11">
    <source>
        <dbReference type="EMBL" id="EHB16308.1"/>
    </source>
</evidence>
<evidence type="ECO:0000313" key="12">
    <source>
        <dbReference type="Proteomes" id="UP000006813"/>
    </source>
</evidence>
<evidence type="ECO:0000256" key="6">
    <source>
        <dbReference type="ARBA" id="ARBA00037239"/>
    </source>
</evidence>
<protein>
    <recommendedName>
        <fullName evidence="8">Prolactin</fullName>
    </recommendedName>
</protein>
<keyword evidence="9" id="KW-0421">Lactation</keyword>
<evidence type="ECO:0000256" key="3">
    <source>
        <dbReference type="ARBA" id="ARBA00022525"/>
    </source>
</evidence>
<keyword evidence="4" id="KW-0372">Hormone</keyword>
<comment type="similarity">
    <text evidence="2">Belongs to the somatotropin/prolactin family.</text>
</comment>
<accession>G5C447</accession>
<dbReference type="SUPFAM" id="SSF47266">
    <property type="entry name" value="4-helical cytokines"/>
    <property type="match status" value="1"/>
</dbReference>
<keyword evidence="3" id="KW-0964">Secreted</keyword>
<proteinExistence type="inferred from homology"/>
<keyword evidence="10" id="KW-0732">Signal</keyword>
<dbReference type="InterPro" id="IPR001400">
    <property type="entry name" value="Somatotropin/Prolactin"/>
</dbReference>
<dbReference type="GO" id="GO:0008284">
    <property type="term" value="P:positive regulation of cell population proliferation"/>
    <property type="evidence" value="ECO:0007669"/>
    <property type="project" value="TreeGrafter"/>
</dbReference>
<dbReference type="Gene3D" id="1.20.1250.10">
    <property type="match status" value="1"/>
</dbReference>
<evidence type="ECO:0000256" key="1">
    <source>
        <dbReference type="ARBA" id="ARBA00004613"/>
    </source>
</evidence>
<feature type="chain" id="PRO_5003475084" description="Prolactin" evidence="10">
    <location>
        <begin position="21"/>
        <end position="217"/>
    </location>
</feature>
<feature type="non-terminal residue" evidence="11">
    <location>
        <position position="1"/>
    </location>
</feature>
<dbReference type="GO" id="GO:0007595">
    <property type="term" value="P:lactation"/>
    <property type="evidence" value="ECO:0007669"/>
    <property type="project" value="UniProtKB-KW"/>
</dbReference>
<sequence length="217" mass="24986">AGSLLLLLLSSLLLCKNVASKPLCPEGPGCYGSLSEPFNKVVTLSMKMQNISLEISREFEHYYSRNKFFFMPAIRRCHTAGITLPDDSIRPSKIEVNDFRFVVRLLHSWNEPLLHLASEAHRLPEYSSHIRHEAERIANQSRHLQELMNNVVIQFDPEITSKVDYAVWTELPSLQSADKITRLFATYNLLRCLFGDFRMVGGYLKWLLCQFAESFEC</sequence>
<comment type="function">
    <text evidence="6">Prolactin acts primarily on the mammary gland by promoting lactation.</text>
</comment>
<dbReference type="PANTHER" id="PTHR11417:SF5">
    <property type="entry name" value="PROLACTIN"/>
    <property type="match status" value="1"/>
</dbReference>
<dbReference type="GO" id="GO:0005615">
    <property type="term" value="C:extracellular space"/>
    <property type="evidence" value="ECO:0007669"/>
    <property type="project" value="TreeGrafter"/>
</dbReference>
<evidence type="ECO:0000256" key="5">
    <source>
        <dbReference type="ARBA" id="ARBA00023157"/>
    </source>
</evidence>
<evidence type="ECO:0000256" key="4">
    <source>
        <dbReference type="ARBA" id="ARBA00022702"/>
    </source>
</evidence>
<comment type="subunit">
    <text evidence="7">Interacts with PRLR.</text>
</comment>
<dbReference type="EMBL" id="JH173273">
    <property type="protein sequence ID" value="EHB16308.1"/>
    <property type="molecule type" value="Genomic_DNA"/>
</dbReference>
<evidence type="ECO:0000256" key="2">
    <source>
        <dbReference type="ARBA" id="ARBA00008474"/>
    </source>
</evidence>
<evidence type="ECO:0000256" key="8">
    <source>
        <dbReference type="ARBA" id="ARBA00041065"/>
    </source>
</evidence>
<dbReference type="InterPro" id="IPR009079">
    <property type="entry name" value="4_helix_cytokine-like_core"/>
</dbReference>
<evidence type="ECO:0000256" key="7">
    <source>
        <dbReference type="ARBA" id="ARBA00038619"/>
    </source>
</evidence>
<dbReference type="AlphaFoldDB" id="G5C447"/>
<reference evidence="11 12" key="1">
    <citation type="journal article" date="2011" name="Nature">
        <title>Genome sequencing reveals insights into physiology and longevity of the naked mole rat.</title>
        <authorList>
            <person name="Kim E.B."/>
            <person name="Fang X."/>
            <person name="Fushan A.A."/>
            <person name="Huang Z."/>
            <person name="Lobanov A.V."/>
            <person name="Han L."/>
            <person name="Marino S.M."/>
            <person name="Sun X."/>
            <person name="Turanov A.A."/>
            <person name="Yang P."/>
            <person name="Yim S.H."/>
            <person name="Zhao X."/>
            <person name="Kasaikina M.V."/>
            <person name="Stoletzki N."/>
            <person name="Peng C."/>
            <person name="Polak P."/>
            <person name="Xiong Z."/>
            <person name="Kiezun A."/>
            <person name="Zhu Y."/>
            <person name="Chen Y."/>
            <person name="Kryukov G.V."/>
            <person name="Zhang Q."/>
            <person name="Peshkin L."/>
            <person name="Yang L."/>
            <person name="Bronson R.T."/>
            <person name="Buffenstein R."/>
            <person name="Wang B."/>
            <person name="Han C."/>
            <person name="Li Q."/>
            <person name="Chen L."/>
            <person name="Zhao W."/>
            <person name="Sunyaev S.R."/>
            <person name="Park T.J."/>
            <person name="Zhang G."/>
            <person name="Wang J."/>
            <person name="Gladyshev V.N."/>
        </authorList>
    </citation>
    <scope>NUCLEOTIDE SEQUENCE [LARGE SCALE GENOMIC DNA]</scope>
</reference>
<dbReference type="Proteomes" id="UP000006813">
    <property type="component" value="Unassembled WGS sequence"/>
</dbReference>
<dbReference type="GO" id="GO:0046427">
    <property type="term" value="P:positive regulation of receptor signaling pathway via JAK-STAT"/>
    <property type="evidence" value="ECO:0007669"/>
    <property type="project" value="TreeGrafter"/>
</dbReference>
<evidence type="ECO:0000256" key="10">
    <source>
        <dbReference type="SAM" id="SignalP"/>
    </source>
</evidence>
<dbReference type="GO" id="GO:0031667">
    <property type="term" value="P:response to nutrient levels"/>
    <property type="evidence" value="ECO:0007669"/>
    <property type="project" value="TreeGrafter"/>
</dbReference>
<keyword evidence="5" id="KW-1015">Disulfide bond</keyword>
<organism evidence="11 12">
    <name type="scientific">Heterocephalus glaber</name>
    <name type="common">Naked mole rat</name>
    <dbReference type="NCBI Taxonomy" id="10181"/>
    <lineage>
        <taxon>Eukaryota</taxon>
        <taxon>Metazoa</taxon>
        <taxon>Chordata</taxon>
        <taxon>Craniata</taxon>
        <taxon>Vertebrata</taxon>
        <taxon>Euteleostomi</taxon>
        <taxon>Mammalia</taxon>
        <taxon>Eutheria</taxon>
        <taxon>Euarchontoglires</taxon>
        <taxon>Glires</taxon>
        <taxon>Rodentia</taxon>
        <taxon>Hystricomorpha</taxon>
        <taxon>Bathyergidae</taxon>
        <taxon>Heterocephalus</taxon>
    </lineage>
</organism>